<organism evidence="1 2">
    <name type="scientific">Lecanicillium saksenae</name>
    <dbReference type="NCBI Taxonomy" id="468837"/>
    <lineage>
        <taxon>Eukaryota</taxon>
        <taxon>Fungi</taxon>
        <taxon>Dikarya</taxon>
        <taxon>Ascomycota</taxon>
        <taxon>Pezizomycotina</taxon>
        <taxon>Sordariomycetes</taxon>
        <taxon>Hypocreomycetidae</taxon>
        <taxon>Hypocreales</taxon>
        <taxon>Cordycipitaceae</taxon>
        <taxon>Lecanicillium</taxon>
    </lineage>
</organism>
<reference evidence="1" key="1">
    <citation type="submission" date="2022-07" db="EMBL/GenBank/DDBJ databases">
        <title>Genome Sequence of Lecanicillium saksenae.</title>
        <authorList>
            <person name="Buettner E."/>
        </authorList>
    </citation>
    <scope>NUCLEOTIDE SEQUENCE</scope>
    <source>
        <strain evidence="1">VT-O1</strain>
    </source>
</reference>
<protein>
    <submittedName>
        <fullName evidence="1">Uncharacterized protein</fullName>
    </submittedName>
</protein>
<gene>
    <name evidence="1" type="ORF">NLG97_g3743</name>
</gene>
<proteinExistence type="predicted"/>
<name>A0ACC1QZ13_9HYPO</name>
<accession>A0ACC1QZ13</accession>
<evidence type="ECO:0000313" key="2">
    <source>
        <dbReference type="Proteomes" id="UP001148737"/>
    </source>
</evidence>
<comment type="caution">
    <text evidence="1">The sequence shown here is derived from an EMBL/GenBank/DDBJ whole genome shotgun (WGS) entry which is preliminary data.</text>
</comment>
<sequence>MPGSGTIDPVPAAAGQAQDATNGPPTITRKITACVACRKQKIKCHMKDAQPPCTRCKKRGLPCTVNRSLQMLLENDNVWKGKMERRIDRIEAVLRAGAAGDGNTAEILRLLDGDQDSADDTTMVADVGDDTTMMSEEPENHRVQPEPLKENGHTGNNWSIVMDLDSGPGSLPGFYISQGESQARRASCNDIISRGIITLEAAQSYFDAYQTRLDHFPYRILGDMEARTLEYARSSSPLLVAAVSTVGALHLASPDYQSCCAAFLSQCASQTFSKDVNIDDIRALCIGAFWLGEVAWTLVGTAVRMATELQLHKSFFKALHGDKKAYRNARLYYLVYICDHHFSIPFGRPPLTRQCEAIRSVRKFLDCPHSTDYDGRLVSHVLRWSVLSDAVDSFGVDVNRPLSDADLPALRRYNISMDTLRAEWMERFAPSPHIGNYPRKGVVLQYHFSKLYLCSHAFRGSATRAARTQTQSPEVTMELDEIANGAVRAAMSILRSVNADEELQSFFDGLPIYFGTMLAFSIVFLLKVSSKYSSFIQVNSSEILPLIEDTLTALEKVTSKMHRRHLLVSMTKGMRGLVQKVKNQEALGPLPAAGINSSNTQPSLQDPTLSMAADSSDVMGMFGEPANNFFMGTYDFLVDQADLSEFM</sequence>
<keyword evidence="2" id="KW-1185">Reference proteome</keyword>
<dbReference type="Proteomes" id="UP001148737">
    <property type="component" value="Unassembled WGS sequence"/>
</dbReference>
<dbReference type="EMBL" id="JANAKD010000329">
    <property type="protein sequence ID" value="KAJ3494942.1"/>
    <property type="molecule type" value="Genomic_DNA"/>
</dbReference>
<evidence type="ECO:0000313" key="1">
    <source>
        <dbReference type="EMBL" id="KAJ3494942.1"/>
    </source>
</evidence>